<dbReference type="Gene3D" id="2.30.29.30">
    <property type="entry name" value="Pleckstrin-homology domain (PH domain)/Phosphotyrosine-binding domain (PTB)"/>
    <property type="match status" value="1"/>
</dbReference>
<feature type="region of interest" description="Disordered" evidence="6">
    <location>
        <begin position="232"/>
        <end position="255"/>
    </location>
</feature>
<evidence type="ECO:0000256" key="6">
    <source>
        <dbReference type="SAM" id="MobiDB-lite"/>
    </source>
</evidence>
<dbReference type="PANTHER" id="PTHR21399:SF0">
    <property type="entry name" value="METHYLOSOME SUBUNIT PICLN"/>
    <property type="match status" value="1"/>
</dbReference>
<comment type="similarity">
    <text evidence="3">Belongs to the pICln (TC 1.A.47) family.</text>
</comment>
<keyword evidence="4" id="KW-0963">Cytoplasm</keyword>
<evidence type="ECO:0000256" key="2">
    <source>
        <dbReference type="ARBA" id="ARBA00004496"/>
    </source>
</evidence>
<evidence type="ECO:0000256" key="3">
    <source>
        <dbReference type="ARBA" id="ARBA00007054"/>
    </source>
</evidence>
<keyword evidence="5" id="KW-0539">Nucleus</keyword>
<dbReference type="Pfam" id="PF03517">
    <property type="entry name" value="Voldacs"/>
    <property type="match status" value="1"/>
</dbReference>
<evidence type="ECO:0000256" key="4">
    <source>
        <dbReference type="ARBA" id="ARBA00022490"/>
    </source>
</evidence>
<dbReference type="Proteomes" id="UP001151518">
    <property type="component" value="Unassembled WGS sequence"/>
</dbReference>
<dbReference type="PRINTS" id="PR01348">
    <property type="entry name" value="ICLNCHANNEL"/>
</dbReference>
<dbReference type="GO" id="GO:0045292">
    <property type="term" value="P:mRNA cis splicing, via spliceosome"/>
    <property type="evidence" value="ECO:0007669"/>
    <property type="project" value="TreeGrafter"/>
</dbReference>
<dbReference type="InterPro" id="IPR003521">
    <property type="entry name" value="ICln"/>
</dbReference>
<evidence type="ECO:0000313" key="7">
    <source>
        <dbReference type="EMBL" id="KAJ2676161.1"/>
    </source>
</evidence>
<dbReference type="GO" id="GO:0005681">
    <property type="term" value="C:spliceosomal complex"/>
    <property type="evidence" value="ECO:0007669"/>
    <property type="project" value="TreeGrafter"/>
</dbReference>
<dbReference type="GO" id="GO:0005886">
    <property type="term" value="C:plasma membrane"/>
    <property type="evidence" value="ECO:0007669"/>
    <property type="project" value="InterPro"/>
</dbReference>
<evidence type="ECO:0000313" key="8">
    <source>
        <dbReference type="Proteomes" id="UP001151518"/>
    </source>
</evidence>
<reference evidence="7" key="1">
    <citation type="submission" date="2022-07" db="EMBL/GenBank/DDBJ databases">
        <title>Phylogenomic reconstructions and comparative analyses of Kickxellomycotina fungi.</title>
        <authorList>
            <person name="Reynolds N.K."/>
            <person name="Stajich J.E."/>
            <person name="Barry K."/>
            <person name="Grigoriev I.V."/>
            <person name="Crous P."/>
            <person name="Smith M.E."/>
        </authorList>
    </citation>
    <scope>NUCLEOTIDE SEQUENCE</scope>
    <source>
        <strain evidence="7">NRRL 3115</strain>
    </source>
</reference>
<evidence type="ECO:0000256" key="1">
    <source>
        <dbReference type="ARBA" id="ARBA00004123"/>
    </source>
</evidence>
<protein>
    <recommendedName>
        <fullName evidence="9">Methylosome subunit pICln</fullName>
    </recommendedName>
</protein>
<proteinExistence type="inferred from homology"/>
<dbReference type="OrthoDB" id="19714at2759"/>
<comment type="caution">
    <text evidence="7">The sequence shown here is derived from an EMBL/GenBank/DDBJ whole genome shotgun (WGS) entry which is preliminary data.</text>
</comment>
<feature type="compositionally biased region" description="Acidic residues" evidence="6">
    <location>
        <begin position="112"/>
        <end position="122"/>
    </location>
</feature>
<feature type="region of interest" description="Disordered" evidence="6">
    <location>
        <begin position="86"/>
        <end position="122"/>
    </location>
</feature>
<dbReference type="InterPro" id="IPR011993">
    <property type="entry name" value="PH-like_dom_sf"/>
</dbReference>
<dbReference type="GO" id="GO:0006884">
    <property type="term" value="P:cell volume homeostasis"/>
    <property type="evidence" value="ECO:0007669"/>
    <property type="project" value="InterPro"/>
</dbReference>
<evidence type="ECO:0008006" key="9">
    <source>
        <dbReference type="Google" id="ProtNLM"/>
    </source>
</evidence>
<accession>A0A9W8G6I3</accession>
<dbReference type="GO" id="GO:0006821">
    <property type="term" value="P:chloride transport"/>
    <property type="evidence" value="ECO:0007669"/>
    <property type="project" value="InterPro"/>
</dbReference>
<dbReference type="GO" id="GO:0000387">
    <property type="term" value="P:spliceosomal snRNP assembly"/>
    <property type="evidence" value="ECO:0007669"/>
    <property type="project" value="InterPro"/>
</dbReference>
<evidence type="ECO:0000256" key="5">
    <source>
        <dbReference type="ARBA" id="ARBA00023242"/>
    </source>
</evidence>
<dbReference type="InterPro" id="IPR039924">
    <property type="entry name" value="ICln/Lot5/Saf5"/>
</dbReference>
<comment type="subcellular location">
    <subcellularLocation>
        <location evidence="2">Cytoplasm</location>
    </subcellularLocation>
    <subcellularLocation>
        <location evidence="1">Nucleus</location>
    </subcellularLocation>
</comment>
<dbReference type="EMBL" id="JANBTW010000042">
    <property type="protein sequence ID" value="KAJ2676161.1"/>
    <property type="molecule type" value="Genomic_DNA"/>
</dbReference>
<dbReference type="PANTHER" id="PTHR21399">
    <property type="entry name" value="CHLORIDE CONDUCTANCE REGULATORY PROTEIN ICLN"/>
    <property type="match status" value="1"/>
</dbReference>
<dbReference type="GO" id="GO:0034715">
    <property type="term" value="C:pICln-Sm protein complex"/>
    <property type="evidence" value="ECO:0007669"/>
    <property type="project" value="InterPro"/>
</dbReference>
<dbReference type="GO" id="GO:0034709">
    <property type="term" value="C:methylosome"/>
    <property type="evidence" value="ECO:0007669"/>
    <property type="project" value="InterPro"/>
</dbReference>
<gene>
    <name evidence="7" type="ORF">GGI25_003666</name>
</gene>
<dbReference type="GO" id="GO:0005829">
    <property type="term" value="C:cytosol"/>
    <property type="evidence" value="ECO:0007669"/>
    <property type="project" value="InterPro"/>
</dbReference>
<sequence>MPVVLLRQLPQLQKVRLELKVKKFTCDPPSTATRELMEGVLYISETQLVFFSATGNNGFSVDYQSIVIHAVSRGDENDNKESAHFYCQLDGPFPGTHTQPSKDGGSNGISDGNDEDEDEDEQFTELRFYPQNTQLLDEAFKTMSDCAALNPDECNSDSCSDGSGFYEGHYKDGIPDEQNTAEGLDGDSAIQHISDFDPSNFITSPEQLDQLTVEGRSVLAHLESVIRTANMEIPDPHFDDVSDNAGSIEDNAKKL</sequence>
<organism evidence="7 8">
    <name type="scientific">Coemansia spiralis</name>
    <dbReference type="NCBI Taxonomy" id="417178"/>
    <lineage>
        <taxon>Eukaryota</taxon>
        <taxon>Fungi</taxon>
        <taxon>Fungi incertae sedis</taxon>
        <taxon>Zoopagomycota</taxon>
        <taxon>Kickxellomycotina</taxon>
        <taxon>Kickxellomycetes</taxon>
        <taxon>Kickxellales</taxon>
        <taxon>Kickxellaceae</taxon>
        <taxon>Coemansia</taxon>
    </lineage>
</organism>
<dbReference type="AlphaFoldDB" id="A0A9W8G6I3"/>
<name>A0A9W8G6I3_9FUNG</name>